<name>A0A5M3M838_CONPW</name>
<evidence type="ECO:0000259" key="1">
    <source>
        <dbReference type="Pfam" id="PF18718"/>
    </source>
</evidence>
<dbReference type="KEGG" id="cput:CONPUDRAFT_33810"/>
<dbReference type="Pfam" id="PF18718">
    <property type="entry name" value="CxC5"/>
    <property type="match status" value="1"/>
</dbReference>
<evidence type="ECO:0000313" key="2">
    <source>
        <dbReference type="EMBL" id="EIW75339.1"/>
    </source>
</evidence>
<dbReference type="Proteomes" id="UP000053558">
    <property type="component" value="Unassembled WGS sequence"/>
</dbReference>
<sequence length="188" mass="21905">FITICSKLKDDIVSVYPHLVDTESSVPPALPYIHSIYLFLATSIPLSFIPTIWDATKDTIWELSGDLQEHQRTINDLYKLYGWERGITRIQLHPHIRSCIQQGCKREGELQQQSTEEVIVFTLTSSIQRAKATSLYCPSCKVTYTDNYYIHQGAQLRTYYDHMPQYIKMNEHHFVETRIAEKWTSSMV</sequence>
<feature type="non-terminal residue" evidence="2">
    <location>
        <position position="1"/>
    </location>
</feature>
<dbReference type="InterPro" id="IPR041539">
    <property type="entry name" value="CxC5"/>
</dbReference>
<dbReference type="AlphaFoldDB" id="A0A5M3M838"/>
<dbReference type="OMA" id="CELFANM"/>
<keyword evidence="3" id="KW-1185">Reference proteome</keyword>
<protein>
    <recommendedName>
        <fullName evidence="1">CxC5 like cysteine cluster associated with KDZ domain-containing protein</fullName>
    </recommendedName>
</protein>
<reference evidence="3" key="1">
    <citation type="journal article" date="2012" name="Science">
        <title>The Paleozoic origin of enzymatic lignin decomposition reconstructed from 31 fungal genomes.</title>
        <authorList>
            <person name="Floudas D."/>
            <person name="Binder M."/>
            <person name="Riley R."/>
            <person name="Barry K."/>
            <person name="Blanchette R.A."/>
            <person name="Henrissat B."/>
            <person name="Martinez A.T."/>
            <person name="Otillar R."/>
            <person name="Spatafora J.W."/>
            <person name="Yadav J.S."/>
            <person name="Aerts A."/>
            <person name="Benoit I."/>
            <person name="Boyd A."/>
            <person name="Carlson A."/>
            <person name="Copeland A."/>
            <person name="Coutinho P.M."/>
            <person name="de Vries R.P."/>
            <person name="Ferreira P."/>
            <person name="Findley K."/>
            <person name="Foster B."/>
            <person name="Gaskell J."/>
            <person name="Glotzer D."/>
            <person name="Gorecki P."/>
            <person name="Heitman J."/>
            <person name="Hesse C."/>
            <person name="Hori C."/>
            <person name="Igarashi K."/>
            <person name="Jurgens J.A."/>
            <person name="Kallen N."/>
            <person name="Kersten P."/>
            <person name="Kohler A."/>
            <person name="Kuees U."/>
            <person name="Kumar T.K.A."/>
            <person name="Kuo A."/>
            <person name="LaButti K."/>
            <person name="Larrondo L.F."/>
            <person name="Lindquist E."/>
            <person name="Ling A."/>
            <person name="Lombard V."/>
            <person name="Lucas S."/>
            <person name="Lundell T."/>
            <person name="Martin R."/>
            <person name="McLaughlin D.J."/>
            <person name="Morgenstern I."/>
            <person name="Morin E."/>
            <person name="Murat C."/>
            <person name="Nagy L.G."/>
            <person name="Nolan M."/>
            <person name="Ohm R.A."/>
            <person name="Patyshakuliyeva A."/>
            <person name="Rokas A."/>
            <person name="Ruiz-Duenas F.J."/>
            <person name="Sabat G."/>
            <person name="Salamov A."/>
            <person name="Samejima M."/>
            <person name="Schmutz J."/>
            <person name="Slot J.C."/>
            <person name="St John F."/>
            <person name="Stenlid J."/>
            <person name="Sun H."/>
            <person name="Sun S."/>
            <person name="Syed K."/>
            <person name="Tsang A."/>
            <person name="Wiebenga A."/>
            <person name="Young D."/>
            <person name="Pisabarro A."/>
            <person name="Eastwood D.C."/>
            <person name="Martin F."/>
            <person name="Cullen D."/>
            <person name="Grigoriev I.V."/>
            <person name="Hibbett D.S."/>
        </authorList>
    </citation>
    <scope>NUCLEOTIDE SEQUENCE [LARGE SCALE GENOMIC DNA]</scope>
    <source>
        <strain evidence="3">RWD-64-598 SS2</strain>
    </source>
</reference>
<gene>
    <name evidence="2" type="ORF">CONPUDRAFT_33810</name>
</gene>
<organism evidence="2 3">
    <name type="scientific">Coniophora puteana (strain RWD-64-598)</name>
    <name type="common">Brown rot fungus</name>
    <dbReference type="NCBI Taxonomy" id="741705"/>
    <lineage>
        <taxon>Eukaryota</taxon>
        <taxon>Fungi</taxon>
        <taxon>Dikarya</taxon>
        <taxon>Basidiomycota</taxon>
        <taxon>Agaricomycotina</taxon>
        <taxon>Agaricomycetes</taxon>
        <taxon>Agaricomycetidae</taxon>
        <taxon>Boletales</taxon>
        <taxon>Coniophorineae</taxon>
        <taxon>Coniophoraceae</taxon>
        <taxon>Coniophora</taxon>
    </lineage>
</organism>
<accession>A0A5M3M838</accession>
<evidence type="ECO:0000313" key="3">
    <source>
        <dbReference type="Proteomes" id="UP000053558"/>
    </source>
</evidence>
<feature type="domain" description="CxC5 like cysteine cluster associated with KDZ" evidence="1">
    <location>
        <begin position="88"/>
        <end position="188"/>
    </location>
</feature>
<feature type="non-terminal residue" evidence="2">
    <location>
        <position position="188"/>
    </location>
</feature>
<comment type="caution">
    <text evidence="2">The sequence shown here is derived from an EMBL/GenBank/DDBJ whole genome shotgun (WGS) entry which is preliminary data.</text>
</comment>
<dbReference type="OrthoDB" id="2639189at2759"/>
<dbReference type="RefSeq" id="XP_007774440.1">
    <property type="nucleotide sequence ID" value="XM_007776250.1"/>
</dbReference>
<dbReference type="GeneID" id="19206759"/>
<dbReference type="EMBL" id="JH711589">
    <property type="protein sequence ID" value="EIW75339.1"/>
    <property type="molecule type" value="Genomic_DNA"/>
</dbReference>
<proteinExistence type="predicted"/>